<sequence length="260" mass="28264">MTTIGTSSTTAQVDSYRFTTTLVNEAKLQGAKVLQGEVIGFSFDSENPKMINGVKLEDGRILDCEYAVIAMGAWSASLNSWFKYEIPPNRDIDIELPITGSRAHSVIFQPPEQILADNPISAHALFAKAIIKGSAKELELYPRSNGHLYVCGEGDGVALPYSADLIKPNLTSTKNLIRFAQTLVPILSEYEIIREQACYLPYSETGSPIIGHLPFFENLLVATGHSCWGMLNAPATGLSIAQLILTGRSSIVDLTPFGLE</sequence>
<evidence type="ECO:0000313" key="1">
    <source>
        <dbReference type="EMBL" id="KAJ9054954.1"/>
    </source>
</evidence>
<dbReference type="Proteomes" id="UP001165960">
    <property type="component" value="Unassembled WGS sequence"/>
</dbReference>
<keyword evidence="2" id="KW-1185">Reference proteome</keyword>
<reference evidence="1" key="1">
    <citation type="submission" date="2022-04" db="EMBL/GenBank/DDBJ databases">
        <title>Genome of the entomopathogenic fungus Entomophthora muscae.</title>
        <authorList>
            <person name="Elya C."/>
            <person name="Lovett B.R."/>
            <person name="Lee E."/>
            <person name="Macias A.M."/>
            <person name="Hajek A.E."/>
            <person name="De Bivort B.L."/>
            <person name="Kasson M.T."/>
            <person name="De Fine Licht H.H."/>
            <person name="Stajich J.E."/>
        </authorList>
    </citation>
    <scope>NUCLEOTIDE SEQUENCE</scope>
    <source>
        <strain evidence="1">Berkeley</strain>
    </source>
</reference>
<proteinExistence type="predicted"/>
<name>A0ACC2RXX2_9FUNG</name>
<comment type="caution">
    <text evidence="1">The sequence shown here is derived from an EMBL/GenBank/DDBJ whole genome shotgun (WGS) entry which is preliminary data.</text>
</comment>
<protein>
    <submittedName>
        <fullName evidence="1">Uncharacterized protein</fullName>
    </submittedName>
</protein>
<gene>
    <name evidence="1" type="ORF">DSO57_1009112</name>
</gene>
<accession>A0ACC2RXX2</accession>
<dbReference type="EMBL" id="QTSX02006418">
    <property type="protein sequence ID" value="KAJ9054954.1"/>
    <property type="molecule type" value="Genomic_DNA"/>
</dbReference>
<organism evidence="1 2">
    <name type="scientific">Entomophthora muscae</name>
    <dbReference type="NCBI Taxonomy" id="34485"/>
    <lineage>
        <taxon>Eukaryota</taxon>
        <taxon>Fungi</taxon>
        <taxon>Fungi incertae sedis</taxon>
        <taxon>Zoopagomycota</taxon>
        <taxon>Entomophthoromycotina</taxon>
        <taxon>Entomophthoromycetes</taxon>
        <taxon>Entomophthorales</taxon>
        <taxon>Entomophthoraceae</taxon>
        <taxon>Entomophthora</taxon>
    </lineage>
</organism>
<evidence type="ECO:0000313" key="2">
    <source>
        <dbReference type="Proteomes" id="UP001165960"/>
    </source>
</evidence>